<reference evidence="12" key="1">
    <citation type="submission" date="2020-04" db="EMBL/GenBank/DDBJ databases">
        <title>Analysis of mating type loci in Filobasidium floriforme.</title>
        <authorList>
            <person name="Nowrousian M."/>
        </authorList>
    </citation>
    <scope>NUCLEOTIDE SEQUENCE</scope>
    <source>
        <strain evidence="12">CBS 6242</strain>
    </source>
</reference>
<dbReference type="GO" id="GO:0016020">
    <property type="term" value="C:membrane"/>
    <property type="evidence" value="ECO:0007669"/>
    <property type="project" value="UniProtKB-SubCell"/>
</dbReference>
<evidence type="ECO:0000256" key="10">
    <source>
        <dbReference type="SAM" id="Phobius"/>
    </source>
</evidence>
<feature type="transmembrane region" description="Helical" evidence="10">
    <location>
        <begin position="1216"/>
        <end position="1242"/>
    </location>
</feature>
<dbReference type="Proteomes" id="UP000812966">
    <property type="component" value="Unassembled WGS sequence"/>
</dbReference>
<keyword evidence="13" id="KW-1185">Reference proteome</keyword>
<feature type="transmembrane region" description="Helical" evidence="10">
    <location>
        <begin position="659"/>
        <end position="679"/>
    </location>
</feature>
<comment type="caution">
    <text evidence="12">The sequence shown here is derived from an EMBL/GenBank/DDBJ whole genome shotgun (WGS) entry which is preliminary data.</text>
</comment>
<dbReference type="InterPro" id="IPR053956">
    <property type="entry name" value="NPC1_MLD"/>
</dbReference>
<dbReference type="InterPro" id="IPR000731">
    <property type="entry name" value="SSD"/>
</dbReference>
<feature type="transmembrane region" description="Helical" evidence="10">
    <location>
        <begin position="1362"/>
        <end position="1382"/>
    </location>
</feature>
<evidence type="ECO:0000256" key="5">
    <source>
        <dbReference type="ARBA" id="ARBA00022989"/>
    </source>
</evidence>
<evidence type="ECO:0000256" key="8">
    <source>
        <dbReference type="ARBA" id="ARBA00023157"/>
    </source>
</evidence>
<feature type="transmembrane region" description="Helical" evidence="10">
    <location>
        <begin position="387"/>
        <end position="417"/>
    </location>
</feature>
<comment type="subcellular location">
    <subcellularLocation>
        <location evidence="1">Membrane</location>
        <topology evidence="1">Multi-pass membrane protein</topology>
    </subcellularLocation>
</comment>
<dbReference type="GO" id="GO:0015918">
    <property type="term" value="P:sterol transport"/>
    <property type="evidence" value="ECO:0007669"/>
    <property type="project" value="TreeGrafter"/>
</dbReference>
<organism evidence="12 13">
    <name type="scientific">Filobasidium floriforme</name>
    <dbReference type="NCBI Taxonomy" id="5210"/>
    <lineage>
        <taxon>Eukaryota</taxon>
        <taxon>Fungi</taxon>
        <taxon>Dikarya</taxon>
        <taxon>Basidiomycota</taxon>
        <taxon>Agaricomycotina</taxon>
        <taxon>Tremellomycetes</taxon>
        <taxon>Filobasidiales</taxon>
        <taxon>Filobasidiaceae</taxon>
        <taxon>Filobasidium</taxon>
    </lineage>
</organism>
<feature type="compositionally biased region" description="Polar residues" evidence="9">
    <location>
        <begin position="346"/>
        <end position="356"/>
    </location>
</feature>
<feature type="region of interest" description="Disordered" evidence="9">
    <location>
        <begin position="297"/>
        <end position="358"/>
    </location>
</feature>
<dbReference type="InterPro" id="IPR032190">
    <property type="entry name" value="NPC1_N"/>
</dbReference>
<dbReference type="SUPFAM" id="SSF82866">
    <property type="entry name" value="Multidrug efflux transporter AcrB transmembrane domain"/>
    <property type="match status" value="2"/>
</dbReference>
<feature type="compositionally biased region" description="Polar residues" evidence="9">
    <location>
        <begin position="305"/>
        <end position="319"/>
    </location>
</feature>
<dbReference type="Gene3D" id="1.20.1640.10">
    <property type="entry name" value="Multidrug efflux transporter AcrB transmembrane domain"/>
    <property type="match status" value="2"/>
</dbReference>
<keyword evidence="2" id="KW-0813">Transport</keyword>
<keyword evidence="4" id="KW-0732">Signal</keyword>
<feature type="transmembrane region" description="Helical" evidence="10">
    <location>
        <begin position="1249"/>
        <end position="1271"/>
    </location>
</feature>
<keyword evidence="5 10" id="KW-1133">Transmembrane helix</keyword>
<evidence type="ECO:0000256" key="3">
    <source>
        <dbReference type="ARBA" id="ARBA00022692"/>
    </source>
</evidence>
<dbReference type="GO" id="GO:0032934">
    <property type="term" value="F:sterol binding"/>
    <property type="evidence" value="ECO:0007669"/>
    <property type="project" value="TreeGrafter"/>
</dbReference>
<sequence>MNMWKNSTIPRREQGLCSMRGSCGKKGIFGQALPCPDNGKADQADEDLKQALREVCGPAWAIPDTVCCTADQVETLRSSLQQAEPILSSCPACRNNFRSYHCTFTCSPDQSLFLDVVSTQKTDSGDEAVKEVDYYVSEKVKNGFYDSCKSVQFGATNGFAMDLIGGGAKTPDAFLQYMGAYRPGLGSPFQISIPKTSSGSDQEFPSGISPLTYRPLNCSDNGLDSRCTCVDCPEVCASLPYVEPPRAPNDPRCTVGSVSCLTFSLLIIYAVLILAGLSAYSWKLSLRHRQKRYERVAMTDPPLTSPTQASGANPFSHHTSSAREEYSNDLGGLDGDDRQHTPGNGEVQSTAPSGSSRFRLGRGASLLDPIDQLQPRRSKINLVLRGFFYRLGWTCASSPALTFGVAALCIAILNIGWKYFQVETNPVRLWVSPSSEAASQKAYFDEHFGPFYRAEQIFVMGVPPRSSLEGNGDIVTLGTLPPATNVLTYDTLDWWLSHEAAIAELRSEPNGYTLQDVCFAPAGPGSPCVVQSVSAWLGTDMSQWDAEGENGWETRVRDCAASPAECLPDFGQPIDPKLVLGGAQGEWLNAKSLVITYVVANSLDEDKVEKAAEWERTLQKYLADLQANSRKQANVQIAYSTEVSLEAELNKSTNTDVRIVVASYLVMFLYVSLTLGGGVSPDLFLGEHGVLAGLRELCVDALVMLKLRKASEGGQSSGRAGTPPPKRQYMASLLSTLLSVKSKSLLGLFGICIVLIAVSSSVGLFSWMGVRVTLIIAEVIPFLVLAVGVDNVFILVHELDRQNSIHGPGSKTARGPSGAYTESLDGEMEAPSHLPAEERVARTLARMGPSILLSSTTEIVAFGLGALVPMPAVRNFALYAAGSVLLGALLQVTVFVSAMALDLRRAEDFRMDCLPCIRLRPPVGLYDVDPDAVNNNGESMMTRFMRRVYAPFLLKREVKQIVIAAFGGLFIVAVVGIQRITMGLNQRLALPSDSYLVDYFDALDAYLDVGPPVYFVTKNVDVTSRHGQQQLCGRFTTCMDLSVANSLEAERKRPESSFIANPPAPWIDDFLHWTDPALDTCCRVRKNNPDVFCSARDSERLCKPCFADREPEWDITMQGLPEGPEVMRYMQQWLATPTDDKCPLGGQAPYSSAVSLAPDNSSVVASHFRTFHAPLKTQDDFINALAAAKRVASDIHARTGVETYPYSLFYVFFEQYAYITSMTIEVLFLALVAVMTITTILLGSWRTGATVTVVCLSAVLNVMGVMGYWHISLNAISLVNLVISLGIAVEFCSHIARAFMGAGQGLPYDHPSGGKERDERAQAALVDVGPAVFSGITMTKLIGISVLALTRSKLLEVYYFRMWLALIISGALHGLILLPVALSYTGGPGYALEDSDEDWVTSAMRRPMDYEYSPFHDADSVMSD</sequence>
<accession>A0A8K0NNI4</accession>
<evidence type="ECO:0000256" key="2">
    <source>
        <dbReference type="ARBA" id="ARBA00022448"/>
    </source>
</evidence>
<evidence type="ECO:0000256" key="7">
    <source>
        <dbReference type="ARBA" id="ARBA00023136"/>
    </source>
</evidence>
<evidence type="ECO:0000256" key="9">
    <source>
        <dbReference type="SAM" id="MobiDB-lite"/>
    </source>
</evidence>
<keyword evidence="3 10" id="KW-0812">Transmembrane</keyword>
<feature type="transmembrane region" description="Helical" evidence="10">
    <location>
        <begin position="774"/>
        <end position="796"/>
    </location>
</feature>
<feature type="transmembrane region" description="Helical" evidence="10">
    <location>
        <begin position="851"/>
        <end position="870"/>
    </location>
</feature>
<dbReference type="EMBL" id="JABELV010000122">
    <property type="protein sequence ID" value="KAG7530293.1"/>
    <property type="molecule type" value="Genomic_DNA"/>
</dbReference>
<evidence type="ECO:0000313" key="13">
    <source>
        <dbReference type="Proteomes" id="UP000812966"/>
    </source>
</evidence>
<dbReference type="Pfam" id="PF16414">
    <property type="entry name" value="NPC1_N"/>
    <property type="match status" value="1"/>
</dbReference>
<dbReference type="FunFam" id="1.20.1640.10:FF:000029">
    <property type="entry name" value="Putative Patched sphingolipid transporter"/>
    <property type="match status" value="1"/>
</dbReference>
<dbReference type="InterPro" id="IPR003392">
    <property type="entry name" value="PTHD_SSD"/>
</dbReference>
<evidence type="ECO:0000313" key="12">
    <source>
        <dbReference type="EMBL" id="KAG7530293.1"/>
    </source>
</evidence>
<name>A0A8K0NNI4_9TREE</name>
<feature type="transmembrane region" description="Helical" evidence="10">
    <location>
        <begin position="961"/>
        <end position="980"/>
    </location>
</feature>
<proteinExistence type="predicted"/>
<dbReference type="Pfam" id="PF02460">
    <property type="entry name" value="Patched"/>
    <property type="match status" value="1"/>
</dbReference>
<dbReference type="PROSITE" id="PS50156">
    <property type="entry name" value="SSD"/>
    <property type="match status" value="1"/>
</dbReference>
<keyword evidence="8" id="KW-1015">Disulfide bond</keyword>
<evidence type="ECO:0000256" key="6">
    <source>
        <dbReference type="ARBA" id="ARBA00023055"/>
    </source>
</evidence>
<feature type="region of interest" description="Disordered" evidence="9">
    <location>
        <begin position="806"/>
        <end position="825"/>
    </location>
</feature>
<evidence type="ECO:0000259" key="11">
    <source>
        <dbReference type="PROSITE" id="PS50156"/>
    </source>
</evidence>
<evidence type="ECO:0000256" key="1">
    <source>
        <dbReference type="ARBA" id="ARBA00004141"/>
    </source>
</evidence>
<feature type="transmembrane region" description="Helical" evidence="10">
    <location>
        <begin position="876"/>
        <end position="901"/>
    </location>
</feature>
<keyword evidence="7 10" id="KW-0472">Membrane</keyword>
<evidence type="ECO:0000256" key="4">
    <source>
        <dbReference type="ARBA" id="ARBA00022729"/>
    </source>
</evidence>
<gene>
    <name evidence="12" type="ORF">FFLO_05126</name>
</gene>
<feature type="transmembrane region" description="Helical" evidence="10">
    <location>
        <begin position="745"/>
        <end position="768"/>
    </location>
</feature>
<protein>
    <recommendedName>
        <fullName evidence="11">SSD domain-containing protein</fullName>
    </recommendedName>
</protein>
<keyword evidence="6" id="KW-0445">Lipid transport</keyword>
<feature type="domain" description="SSD" evidence="11">
    <location>
        <begin position="729"/>
        <end position="901"/>
    </location>
</feature>
<dbReference type="PANTHER" id="PTHR45727">
    <property type="entry name" value="NPC INTRACELLULAR CHOLESTEROL TRANSPORTER 1"/>
    <property type="match status" value="1"/>
</dbReference>
<dbReference type="Pfam" id="PF22314">
    <property type="entry name" value="NPC1_MLD"/>
    <property type="match status" value="1"/>
</dbReference>
<dbReference type="PANTHER" id="PTHR45727:SF2">
    <property type="entry name" value="NPC INTRACELLULAR CHOLESTEROL TRANSPORTER 1"/>
    <property type="match status" value="1"/>
</dbReference>
<feature type="transmembrane region" description="Helical" evidence="10">
    <location>
        <begin position="1331"/>
        <end position="1350"/>
    </location>
</feature>
<feature type="transmembrane region" description="Helical" evidence="10">
    <location>
        <begin position="261"/>
        <end position="282"/>
    </location>
</feature>